<dbReference type="InterPro" id="IPR040676">
    <property type="entry name" value="DUF5641"/>
</dbReference>
<dbReference type="PROSITE" id="PS50994">
    <property type="entry name" value="INTEGRASE"/>
    <property type="match status" value="1"/>
</dbReference>
<dbReference type="EMBL" id="GBRD01000942">
    <property type="protein sequence ID" value="JAG64879.1"/>
    <property type="molecule type" value="Transcribed_RNA"/>
</dbReference>
<evidence type="ECO:0000259" key="1">
    <source>
        <dbReference type="PROSITE" id="PS50994"/>
    </source>
</evidence>
<sequence>GILRVGGRLQNAKSLSFDEKHPILLPSKCRFVDLLIAQYHVDLLHAGAHLLLTNLRLRFWIPAAKTRIRACVHRCNVCYRASPKPKAPKMAPLPEFRVEESPRAFARTGVDYAGPVSITPHRQRGQRNLRKSYICLFICLAVKAVHLELVSDLSSECFLNAYKRFLSRRGPCSLILSDGGTNFKGARRILSELDELIQSSRFQSEIGSDLAARGVEWRLNVPSAPWMGGIWESNIKCMKHHLKRIVGNQILTYEELNTVLVQVEAIMNSRPLCVLSDEPSSPTALTPAHFLTLGPTLERLPAPDLTAEPMNRLNRYQLTDYIVQQYWLRWKREYLHTLQSRSRWTTETTEIPLGSVVVIVKDNIPPLQWPLGVVETVYPGGDGVVRAVGVRTAMGTLRRPVSRVCPLPTQ</sequence>
<dbReference type="InterPro" id="IPR012337">
    <property type="entry name" value="RNaseH-like_sf"/>
</dbReference>
<dbReference type="AlphaFoldDB" id="A0A0K8TH94"/>
<organism evidence="2">
    <name type="scientific">Lygus hesperus</name>
    <name type="common">Western plant bug</name>
    <dbReference type="NCBI Taxonomy" id="30085"/>
    <lineage>
        <taxon>Eukaryota</taxon>
        <taxon>Metazoa</taxon>
        <taxon>Ecdysozoa</taxon>
        <taxon>Arthropoda</taxon>
        <taxon>Hexapoda</taxon>
        <taxon>Insecta</taxon>
        <taxon>Pterygota</taxon>
        <taxon>Neoptera</taxon>
        <taxon>Paraneoptera</taxon>
        <taxon>Hemiptera</taxon>
        <taxon>Heteroptera</taxon>
        <taxon>Panheteroptera</taxon>
        <taxon>Cimicomorpha</taxon>
        <taxon>Miridae</taxon>
        <taxon>Mirini</taxon>
        <taxon>Lygus</taxon>
    </lineage>
</organism>
<dbReference type="Gene3D" id="3.30.420.10">
    <property type="entry name" value="Ribonuclease H-like superfamily/Ribonuclease H"/>
    <property type="match status" value="1"/>
</dbReference>
<protein>
    <recommendedName>
        <fullName evidence="1">Integrase catalytic domain-containing protein</fullName>
    </recommendedName>
</protein>
<proteinExistence type="predicted"/>
<dbReference type="Pfam" id="PF18701">
    <property type="entry name" value="DUF5641"/>
    <property type="match status" value="1"/>
</dbReference>
<accession>A0A0K8TH94</accession>
<reference evidence="2" key="1">
    <citation type="submission" date="2014-09" db="EMBL/GenBank/DDBJ databases">
        <authorList>
            <person name="Magalhaes I.L.F."/>
            <person name="Oliveira U."/>
            <person name="Santos F.R."/>
            <person name="Vidigal T.H.D.A."/>
            <person name="Brescovit A.D."/>
            <person name="Santos A.J."/>
        </authorList>
    </citation>
    <scope>NUCLEOTIDE SEQUENCE</scope>
</reference>
<dbReference type="PANTHER" id="PTHR47331:SF1">
    <property type="entry name" value="GAG-LIKE PROTEIN"/>
    <property type="match status" value="1"/>
</dbReference>
<dbReference type="InterPro" id="IPR001584">
    <property type="entry name" value="Integrase_cat-core"/>
</dbReference>
<dbReference type="Pfam" id="PF17921">
    <property type="entry name" value="Integrase_H2C2"/>
    <property type="match status" value="1"/>
</dbReference>
<dbReference type="SUPFAM" id="SSF53098">
    <property type="entry name" value="Ribonuclease H-like"/>
    <property type="match status" value="1"/>
</dbReference>
<dbReference type="InterPro" id="IPR036397">
    <property type="entry name" value="RNaseH_sf"/>
</dbReference>
<feature type="domain" description="Integrase catalytic" evidence="1">
    <location>
        <begin position="98"/>
        <end position="295"/>
    </location>
</feature>
<evidence type="ECO:0000313" key="2">
    <source>
        <dbReference type="EMBL" id="JAG64879.1"/>
    </source>
</evidence>
<feature type="non-terminal residue" evidence="2">
    <location>
        <position position="1"/>
    </location>
</feature>
<dbReference type="PANTHER" id="PTHR47331">
    <property type="entry name" value="PHD-TYPE DOMAIN-CONTAINING PROTEIN"/>
    <property type="match status" value="1"/>
</dbReference>
<dbReference type="GO" id="GO:0015074">
    <property type="term" value="P:DNA integration"/>
    <property type="evidence" value="ECO:0007669"/>
    <property type="project" value="InterPro"/>
</dbReference>
<name>A0A0K8TH94_LYGHE</name>
<dbReference type="GO" id="GO:0003676">
    <property type="term" value="F:nucleic acid binding"/>
    <property type="evidence" value="ECO:0007669"/>
    <property type="project" value="InterPro"/>
</dbReference>
<dbReference type="InterPro" id="IPR041588">
    <property type="entry name" value="Integrase_H2C2"/>
</dbReference>